<dbReference type="Gene3D" id="2.170.16.10">
    <property type="entry name" value="Hedgehog/Intein (Hint) domain"/>
    <property type="match status" value="1"/>
</dbReference>
<keyword evidence="3" id="KW-1185">Reference proteome</keyword>
<sequence>MTATDNHPFWIEKLRAWIPARQLQSGMRLQTSTGTYVQVSATIQLITLRQRLHNISAESPHTYHVAVGDADALVHNASPDPAVSRLPDLTGMTQPQADAVLSRYGFELHSISEIGAYATHKSPDGHGSKVSVRLADGHKSRSTVIDNGPNDKNGNRTLSHNTGENFKC</sequence>
<gene>
    <name evidence="2" type="ORF">ACFFRH_36885</name>
</gene>
<evidence type="ECO:0000256" key="1">
    <source>
        <dbReference type="SAM" id="MobiDB-lite"/>
    </source>
</evidence>
<dbReference type="EMBL" id="JBHMBS010000029">
    <property type="protein sequence ID" value="MFB9681085.1"/>
    <property type="molecule type" value="Genomic_DNA"/>
</dbReference>
<protein>
    <recommendedName>
        <fullName evidence="4">PASTA domain-containing protein</fullName>
    </recommendedName>
</protein>
<name>A0ABV5TSN0_9ACTN</name>
<dbReference type="RefSeq" id="WP_386162189.1">
    <property type="nucleotide sequence ID" value="NZ_JBHMBS010000029.1"/>
</dbReference>
<dbReference type="Proteomes" id="UP001589610">
    <property type="component" value="Unassembled WGS sequence"/>
</dbReference>
<proteinExistence type="predicted"/>
<feature type="compositionally biased region" description="Polar residues" evidence="1">
    <location>
        <begin position="142"/>
        <end position="168"/>
    </location>
</feature>
<evidence type="ECO:0000313" key="2">
    <source>
        <dbReference type="EMBL" id="MFB9681085.1"/>
    </source>
</evidence>
<organism evidence="2 3">
    <name type="scientific">Streptosporangium vulgare</name>
    <dbReference type="NCBI Taxonomy" id="46190"/>
    <lineage>
        <taxon>Bacteria</taxon>
        <taxon>Bacillati</taxon>
        <taxon>Actinomycetota</taxon>
        <taxon>Actinomycetes</taxon>
        <taxon>Streptosporangiales</taxon>
        <taxon>Streptosporangiaceae</taxon>
        <taxon>Streptosporangium</taxon>
    </lineage>
</organism>
<evidence type="ECO:0008006" key="4">
    <source>
        <dbReference type="Google" id="ProtNLM"/>
    </source>
</evidence>
<comment type="caution">
    <text evidence="2">The sequence shown here is derived from an EMBL/GenBank/DDBJ whole genome shotgun (WGS) entry which is preliminary data.</text>
</comment>
<accession>A0ABV5TSN0</accession>
<reference evidence="2 3" key="1">
    <citation type="submission" date="2024-09" db="EMBL/GenBank/DDBJ databases">
        <authorList>
            <person name="Sun Q."/>
            <person name="Mori K."/>
        </authorList>
    </citation>
    <scope>NUCLEOTIDE SEQUENCE [LARGE SCALE GENOMIC DNA]</scope>
    <source>
        <strain evidence="2 3">JCM 3028</strain>
    </source>
</reference>
<evidence type="ECO:0000313" key="3">
    <source>
        <dbReference type="Proteomes" id="UP001589610"/>
    </source>
</evidence>
<feature type="region of interest" description="Disordered" evidence="1">
    <location>
        <begin position="137"/>
        <end position="168"/>
    </location>
</feature>